<dbReference type="EMBL" id="MFYX01000136">
    <property type="protein sequence ID" value="OGK00990.1"/>
    <property type="molecule type" value="Genomic_DNA"/>
</dbReference>
<dbReference type="Proteomes" id="UP000179243">
    <property type="component" value="Unassembled WGS sequence"/>
</dbReference>
<name>A0A1F7F2U9_UNCRA</name>
<dbReference type="PROSITE" id="PS51464">
    <property type="entry name" value="SIS"/>
    <property type="match status" value="1"/>
</dbReference>
<dbReference type="GO" id="GO:0097367">
    <property type="term" value="F:carbohydrate derivative binding"/>
    <property type="evidence" value="ECO:0007669"/>
    <property type="project" value="InterPro"/>
</dbReference>
<proteinExistence type="predicted"/>
<dbReference type="AlphaFoldDB" id="A0A1F7F2U9"/>
<feature type="domain" description="SIS" evidence="1">
    <location>
        <begin position="33"/>
        <end position="213"/>
    </location>
</feature>
<dbReference type="GO" id="GO:1901135">
    <property type="term" value="P:carbohydrate derivative metabolic process"/>
    <property type="evidence" value="ECO:0007669"/>
    <property type="project" value="InterPro"/>
</dbReference>
<dbReference type="SUPFAM" id="SSF53697">
    <property type="entry name" value="SIS domain"/>
    <property type="match status" value="1"/>
</dbReference>
<accession>A0A1F7F2U9</accession>
<dbReference type="NCBIfam" id="NF002805">
    <property type="entry name" value="PRK02947.1"/>
    <property type="match status" value="1"/>
</dbReference>
<dbReference type="InterPro" id="IPR046348">
    <property type="entry name" value="SIS_dom_sf"/>
</dbReference>
<reference evidence="2 3" key="1">
    <citation type="journal article" date="2016" name="Nat. Commun.">
        <title>Thousands of microbial genomes shed light on interconnected biogeochemical processes in an aquifer system.</title>
        <authorList>
            <person name="Anantharaman K."/>
            <person name="Brown C.T."/>
            <person name="Hug L.A."/>
            <person name="Sharon I."/>
            <person name="Castelle C.J."/>
            <person name="Probst A.J."/>
            <person name="Thomas B.C."/>
            <person name="Singh A."/>
            <person name="Wilkins M.J."/>
            <person name="Karaoz U."/>
            <person name="Brodie E.L."/>
            <person name="Williams K.H."/>
            <person name="Hubbard S.S."/>
            <person name="Banfield J.F."/>
        </authorList>
    </citation>
    <scope>NUCLEOTIDE SEQUENCE [LARGE SCALE GENOMIC DNA]</scope>
</reference>
<dbReference type="Pfam" id="PF13580">
    <property type="entry name" value="SIS_2"/>
    <property type="match status" value="1"/>
</dbReference>
<evidence type="ECO:0000313" key="3">
    <source>
        <dbReference type="Proteomes" id="UP000179243"/>
    </source>
</evidence>
<evidence type="ECO:0000313" key="2">
    <source>
        <dbReference type="EMBL" id="OGK00990.1"/>
    </source>
</evidence>
<protein>
    <recommendedName>
        <fullName evidence="1">SIS domain-containing protein</fullName>
    </recommendedName>
</protein>
<gene>
    <name evidence="2" type="ORF">A2519_17195</name>
</gene>
<dbReference type="Gene3D" id="3.40.50.10490">
    <property type="entry name" value="Glucose-6-phosphate isomerase like protein, domain 1"/>
    <property type="match status" value="1"/>
</dbReference>
<organism evidence="2 3">
    <name type="scientific">Candidatus Raymondbacteria bacterium RIFOXYD12_FULL_49_13</name>
    <dbReference type="NCBI Taxonomy" id="1817890"/>
    <lineage>
        <taxon>Bacteria</taxon>
        <taxon>Raymondiibacteriota</taxon>
    </lineage>
</organism>
<dbReference type="InterPro" id="IPR001347">
    <property type="entry name" value="SIS_dom"/>
</dbReference>
<sequence length="251" mass="27497">MDISKKYFSVIQSILSAITRKERAQIHAAAEIIADAIIDDRLVHIFGAGGHSSIAAMEIFYRAGGLIPINPIFPPGMNVIYSHPTMARLSGTGSFILNFYEVKKGDPLIVVNFYGLNPASVDVALEGRKRGVKLITVNSHAFAKAVPLSFKWRHPSKKNINDLAHVAVDNHVPVLDAVLKIKGIKEKVTPTATIATCFTLNCITSTAVQILADRGKNPDIWLSNNVPGGDEHNSSFIEAYRHRIHHLYPVS</sequence>
<evidence type="ECO:0000259" key="1">
    <source>
        <dbReference type="PROSITE" id="PS51464"/>
    </source>
</evidence>
<comment type="caution">
    <text evidence="2">The sequence shown here is derived from an EMBL/GenBank/DDBJ whole genome shotgun (WGS) entry which is preliminary data.</text>
</comment>